<accession>A0AAX6G1M4</accession>
<organism evidence="2 3">
    <name type="scientific">Iris pallida</name>
    <name type="common">Sweet iris</name>
    <dbReference type="NCBI Taxonomy" id="29817"/>
    <lineage>
        <taxon>Eukaryota</taxon>
        <taxon>Viridiplantae</taxon>
        <taxon>Streptophyta</taxon>
        <taxon>Embryophyta</taxon>
        <taxon>Tracheophyta</taxon>
        <taxon>Spermatophyta</taxon>
        <taxon>Magnoliopsida</taxon>
        <taxon>Liliopsida</taxon>
        <taxon>Asparagales</taxon>
        <taxon>Iridaceae</taxon>
        <taxon>Iridoideae</taxon>
        <taxon>Irideae</taxon>
        <taxon>Iris</taxon>
    </lineage>
</organism>
<reference evidence="2" key="2">
    <citation type="submission" date="2023-04" db="EMBL/GenBank/DDBJ databases">
        <authorList>
            <person name="Bruccoleri R.E."/>
            <person name="Oakeley E.J."/>
            <person name="Faust A.-M."/>
            <person name="Dessus-Babus S."/>
            <person name="Altorfer M."/>
            <person name="Burckhardt D."/>
            <person name="Oertli M."/>
            <person name="Naumann U."/>
            <person name="Petersen F."/>
            <person name="Wong J."/>
        </authorList>
    </citation>
    <scope>NUCLEOTIDE SEQUENCE</scope>
    <source>
        <strain evidence="2">GSM-AAB239-AS_SAM_17_03QT</strain>
        <tissue evidence="2">Leaf</tissue>
    </source>
</reference>
<dbReference type="Proteomes" id="UP001140949">
    <property type="component" value="Unassembled WGS sequence"/>
</dbReference>
<reference evidence="2" key="1">
    <citation type="journal article" date="2023" name="GigaByte">
        <title>Genome assembly of the bearded iris, Iris pallida Lam.</title>
        <authorList>
            <person name="Bruccoleri R.E."/>
            <person name="Oakeley E.J."/>
            <person name="Faust A.M.E."/>
            <person name="Altorfer M."/>
            <person name="Dessus-Babus S."/>
            <person name="Burckhardt D."/>
            <person name="Oertli M."/>
            <person name="Naumann U."/>
            <person name="Petersen F."/>
            <person name="Wong J."/>
        </authorList>
    </citation>
    <scope>NUCLEOTIDE SEQUENCE</scope>
    <source>
        <strain evidence="2">GSM-AAB239-AS_SAM_17_03QT</strain>
    </source>
</reference>
<feature type="chain" id="PRO_5043971390" evidence="1">
    <location>
        <begin position="21"/>
        <end position="60"/>
    </location>
</feature>
<evidence type="ECO:0000313" key="3">
    <source>
        <dbReference type="Proteomes" id="UP001140949"/>
    </source>
</evidence>
<dbReference type="EMBL" id="JANAVB010024399">
    <property type="protein sequence ID" value="KAJ6822422.1"/>
    <property type="molecule type" value="Genomic_DNA"/>
</dbReference>
<sequence length="60" mass="7005">MKKSIVLWIFSMTVSLFVRSWELFSICSSQDHWRNTWKGQSCDEHAANLEAGISTFSLYM</sequence>
<feature type="signal peptide" evidence="1">
    <location>
        <begin position="1"/>
        <end position="20"/>
    </location>
</feature>
<proteinExistence type="predicted"/>
<name>A0AAX6G1M4_IRIPA</name>
<evidence type="ECO:0000256" key="1">
    <source>
        <dbReference type="SAM" id="SignalP"/>
    </source>
</evidence>
<dbReference type="AlphaFoldDB" id="A0AAX6G1M4"/>
<evidence type="ECO:0000313" key="2">
    <source>
        <dbReference type="EMBL" id="KAJ6822422.1"/>
    </source>
</evidence>
<gene>
    <name evidence="2" type="ORF">M6B38_389430</name>
</gene>
<keyword evidence="1" id="KW-0732">Signal</keyword>
<keyword evidence="3" id="KW-1185">Reference proteome</keyword>
<protein>
    <submittedName>
        <fullName evidence="2">Uncharacterized protein</fullName>
    </submittedName>
</protein>
<comment type="caution">
    <text evidence="2">The sequence shown here is derived from an EMBL/GenBank/DDBJ whole genome shotgun (WGS) entry which is preliminary data.</text>
</comment>